<accession>A0A6A4S735</accession>
<sequence length="118" mass="13442">MATEKKPRQQRGAIVQAERRAVDSTLSHTFCPNQEEGPTQQTEVMTAFEQQFLLFECVKIVTDTTVYYYLYILKNILSCMMELMSSAEVKTSEAGFLVSVLLFTLEGKFYRSDSGDEC</sequence>
<protein>
    <submittedName>
        <fullName evidence="1">Uncharacterized protein</fullName>
    </submittedName>
</protein>
<organism evidence="1 2">
    <name type="scientific">Scophthalmus maximus</name>
    <name type="common">Turbot</name>
    <name type="synonym">Psetta maxima</name>
    <dbReference type="NCBI Taxonomy" id="52904"/>
    <lineage>
        <taxon>Eukaryota</taxon>
        <taxon>Metazoa</taxon>
        <taxon>Chordata</taxon>
        <taxon>Craniata</taxon>
        <taxon>Vertebrata</taxon>
        <taxon>Euteleostomi</taxon>
        <taxon>Actinopterygii</taxon>
        <taxon>Neopterygii</taxon>
        <taxon>Teleostei</taxon>
        <taxon>Neoteleostei</taxon>
        <taxon>Acanthomorphata</taxon>
        <taxon>Carangaria</taxon>
        <taxon>Pleuronectiformes</taxon>
        <taxon>Pleuronectoidei</taxon>
        <taxon>Scophthalmidae</taxon>
        <taxon>Scophthalmus</taxon>
    </lineage>
</organism>
<dbReference type="Proteomes" id="UP000438429">
    <property type="component" value="Unassembled WGS sequence"/>
</dbReference>
<name>A0A6A4S735_SCOMX</name>
<evidence type="ECO:0000313" key="1">
    <source>
        <dbReference type="EMBL" id="KAF0026404.1"/>
    </source>
</evidence>
<gene>
    <name evidence="1" type="ORF">F2P81_021141</name>
</gene>
<reference evidence="1 2" key="1">
    <citation type="submission" date="2019-06" db="EMBL/GenBank/DDBJ databases">
        <title>Draft genomes of female and male turbot (Scophthalmus maximus).</title>
        <authorList>
            <person name="Xu H."/>
            <person name="Xu X.-W."/>
            <person name="Shao C."/>
            <person name="Chen S."/>
        </authorList>
    </citation>
    <scope>NUCLEOTIDE SEQUENCE [LARGE SCALE GENOMIC DNA]</scope>
    <source>
        <strain evidence="1">Ysfricsl-2016a</strain>
        <tissue evidence="1">Blood</tissue>
    </source>
</reference>
<comment type="caution">
    <text evidence="1">The sequence shown here is derived from an EMBL/GenBank/DDBJ whole genome shotgun (WGS) entry which is preliminary data.</text>
</comment>
<evidence type="ECO:0000313" key="2">
    <source>
        <dbReference type="Proteomes" id="UP000438429"/>
    </source>
</evidence>
<dbReference type="AlphaFoldDB" id="A0A6A4S735"/>
<dbReference type="EMBL" id="VEVO01000019">
    <property type="protein sequence ID" value="KAF0026404.1"/>
    <property type="molecule type" value="Genomic_DNA"/>
</dbReference>
<proteinExistence type="predicted"/>